<reference evidence="3 4" key="1">
    <citation type="submission" date="2022-06" db="EMBL/GenBank/DDBJ databases">
        <title>Genomic Encyclopedia of Archaeal and Bacterial Type Strains, Phase II (KMG-II): from individual species to whole genera.</title>
        <authorList>
            <person name="Goeker M."/>
        </authorList>
    </citation>
    <scope>NUCLEOTIDE SEQUENCE [LARGE SCALE GENOMIC DNA]</scope>
    <source>
        <strain evidence="3 4">DSM 44255</strain>
    </source>
</reference>
<dbReference type="InterPro" id="IPR012223">
    <property type="entry name" value="TEII"/>
</dbReference>
<organism evidence="3 4">
    <name type="scientific">Actinokineospora diospyrosa</name>
    <dbReference type="NCBI Taxonomy" id="103728"/>
    <lineage>
        <taxon>Bacteria</taxon>
        <taxon>Bacillati</taxon>
        <taxon>Actinomycetota</taxon>
        <taxon>Actinomycetes</taxon>
        <taxon>Pseudonocardiales</taxon>
        <taxon>Pseudonocardiaceae</taxon>
        <taxon>Actinokineospora</taxon>
    </lineage>
</organism>
<dbReference type="SUPFAM" id="SSF53474">
    <property type="entry name" value="alpha/beta-Hydrolases"/>
    <property type="match status" value="1"/>
</dbReference>
<dbReference type="EMBL" id="JAMTCO010000006">
    <property type="protein sequence ID" value="MCP2270173.1"/>
    <property type="molecule type" value="Genomic_DNA"/>
</dbReference>
<accession>A0ABT1IC19</accession>
<gene>
    <name evidence="3" type="ORF">LV75_002674</name>
</gene>
<dbReference type="PANTHER" id="PTHR11487">
    <property type="entry name" value="THIOESTERASE"/>
    <property type="match status" value="1"/>
</dbReference>
<dbReference type="Proteomes" id="UP001205185">
    <property type="component" value="Unassembled WGS sequence"/>
</dbReference>
<evidence type="ECO:0000313" key="3">
    <source>
        <dbReference type="EMBL" id="MCP2270173.1"/>
    </source>
</evidence>
<dbReference type="PANTHER" id="PTHR11487:SF0">
    <property type="entry name" value="S-ACYL FATTY ACID SYNTHASE THIOESTERASE, MEDIUM CHAIN"/>
    <property type="match status" value="1"/>
</dbReference>
<dbReference type="Pfam" id="PF00975">
    <property type="entry name" value="Thioesterase"/>
    <property type="match status" value="1"/>
</dbReference>
<name>A0ABT1IC19_9PSEU</name>
<dbReference type="InterPro" id="IPR001031">
    <property type="entry name" value="Thioesterase"/>
</dbReference>
<evidence type="ECO:0000259" key="2">
    <source>
        <dbReference type="Pfam" id="PF00975"/>
    </source>
</evidence>
<sequence>MTWLVELRGVEVQRPEARVIALAHAGGWPTAFRGWRELLPPWVELVVAQLPGRAVRAGEAGVDRVEPLAAELARAVSELEPLPFAVVGHSFGSVLGYETTKLLEAAGQRARLLVVSGRQAPCLPSEPPFLHQGSDADLMAHLDLIGGIPAGLRAREDFVQATLRAIRADLAALETYRRPMSGTGVDVLAVGAADDPIVNSARLHLWSLETSGAFACRLFTGGHFFLYQPDAAAVVVREVVEALGSSTPKFVRNVGPMRHTPVAPHRDRLAVSATSAGRDLP</sequence>
<comment type="caution">
    <text evidence="3">The sequence shown here is derived from an EMBL/GenBank/DDBJ whole genome shotgun (WGS) entry which is preliminary data.</text>
</comment>
<proteinExistence type="inferred from homology"/>
<evidence type="ECO:0000256" key="1">
    <source>
        <dbReference type="ARBA" id="ARBA00007169"/>
    </source>
</evidence>
<evidence type="ECO:0000313" key="4">
    <source>
        <dbReference type="Proteomes" id="UP001205185"/>
    </source>
</evidence>
<protein>
    <submittedName>
        <fullName evidence="3">Surfactin synthase thioesterase subunit</fullName>
    </submittedName>
</protein>
<dbReference type="Gene3D" id="3.40.50.1820">
    <property type="entry name" value="alpha/beta hydrolase"/>
    <property type="match status" value="1"/>
</dbReference>
<keyword evidence="4" id="KW-1185">Reference proteome</keyword>
<dbReference type="InterPro" id="IPR029058">
    <property type="entry name" value="AB_hydrolase_fold"/>
</dbReference>
<comment type="similarity">
    <text evidence="1">Belongs to the thioesterase family.</text>
</comment>
<feature type="domain" description="Thioesterase" evidence="2">
    <location>
        <begin position="18"/>
        <end position="238"/>
    </location>
</feature>